<dbReference type="SUPFAM" id="SSF47413">
    <property type="entry name" value="lambda repressor-like DNA-binding domains"/>
    <property type="match status" value="1"/>
</dbReference>
<organism evidence="6 7">
    <name type="scientific">Limosilactobacillus pontis DSM 8475</name>
    <dbReference type="NCBI Taxonomy" id="1423794"/>
    <lineage>
        <taxon>Bacteria</taxon>
        <taxon>Bacillati</taxon>
        <taxon>Bacillota</taxon>
        <taxon>Bacilli</taxon>
        <taxon>Lactobacillales</taxon>
        <taxon>Lactobacillaceae</taxon>
        <taxon>Limosilactobacillus</taxon>
    </lineage>
</organism>
<keyword evidence="3" id="KW-0238">DNA-binding</keyword>
<protein>
    <submittedName>
        <fullName evidence="6">Sugar-binding domain protein</fullName>
    </submittedName>
</protein>
<dbReference type="Gene3D" id="3.40.50.2300">
    <property type="match status" value="2"/>
</dbReference>
<reference evidence="6 7" key="1">
    <citation type="journal article" date="2015" name="Genome Announc.">
        <title>Expanding the biotechnology potential of lactobacilli through comparative genomics of 213 strains and associated genera.</title>
        <authorList>
            <person name="Sun Z."/>
            <person name="Harris H.M."/>
            <person name="McCann A."/>
            <person name="Guo C."/>
            <person name="Argimon S."/>
            <person name="Zhang W."/>
            <person name="Yang X."/>
            <person name="Jeffery I.B."/>
            <person name="Cooney J.C."/>
            <person name="Kagawa T.F."/>
            <person name="Liu W."/>
            <person name="Song Y."/>
            <person name="Salvetti E."/>
            <person name="Wrobel A."/>
            <person name="Rasinkangas P."/>
            <person name="Parkhill J."/>
            <person name="Rea M.C."/>
            <person name="O'Sullivan O."/>
            <person name="Ritari J."/>
            <person name="Douillard F.P."/>
            <person name="Paul Ross R."/>
            <person name="Yang R."/>
            <person name="Briner A.E."/>
            <person name="Felis G.E."/>
            <person name="de Vos W.M."/>
            <person name="Barrangou R."/>
            <person name="Klaenhammer T.R."/>
            <person name="Caufield P.W."/>
            <person name="Cui Y."/>
            <person name="Zhang H."/>
            <person name="O'Toole P.W."/>
        </authorList>
    </citation>
    <scope>NUCLEOTIDE SEQUENCE [LARGE SCALE GENOMIC DNA]</scope>
    <source>
        <strain evidence="6 7">DSM 8475</strain>
    </source>
</reference>
<comment type="caution">
    <text evidence="6">The sequence shown here is derived from an EMBL/GenBank/DDBJ whole genome shotgun (WGS) entry which is preliminary data.</text>
</comment>
<dbReference type="Gene3D" id="1.10.260.40">
    <property type="entry name" value="lambda repressor-like DNA-binding domains"/>
    <property type="match status" value="1"/>
</dbReference>
<dbReference type="GeneID" id="87978961"/>
<keyword evidence="2" id="KW-0805">Transcription regulation</keyword>
<dbReference type="PANTHER" id="PTHR30146">
    <property type="entry name" value="LACI-RELATED TRANSCRIPTIONAL REPRESSOR"/>
    <property type="match status" value="1"/>
</dbReference>
<dbReference type="PANTHER" id="PTHR30146:SF148">
    <property type="entry name" value="HTH-TYPE TRANSCRIPTIONAL REPRESSOR PURR-RELATED"/>
    <property type="match status" value="1"/>
</dbReference>
<dbReference type="GO" id="GO:0000976">
    <property type="term" value="F:transcription cis-regulatory region binding"/>
    <property type="evidence" value="ECO:0007669"/>
    <property type="project" value="TreeGrafter"/>
</dbReference>
<dbReference type="Proteomes" id="UP000051085">
    <property type="component" value="Unassembled WGS sequence"/>
</dbReference>
<dbReference type="GO" id="GO:0003700">
    <property type="term" value="F:DNA-binding transcription factor activity"/>
    <property type="evidence" value="ECO:0007669"/>
    <property type="project" value="TreeGrafter"/>
</dbReference>
<dbReference type="InterPro" id="IPR010982">
    <property type="entry name" value="Lambda_DNA-bd_dom_sf"/>
</dbReference>
<dbReference type="InterPro" id="IPR001761">
    <property type="entry name" value="Peripla_BP/Lac1_sug-bd_dom"/>
</dbReference>
<dbReference type="InterPro" id="IPR000843">
    <property type="entry name" value="HTH_LacI"/>
</dbReference>
<evidence type="ECO:0000313" key="7">
    <source>
        <dbReference type="Proteomes" id="UP000051085"/>
    </source>
</evidence>
<dbReference type="PROSITE" id="PS00356">
    <property type="entry name" value="HTH_LACI_1"/>
    <property type="match status" value="1"/>
</dbReference>
<dbReference type="EMBL" id="AZGO01000058">
    <property type="protein sequence ID" value="KRM35877.1"/>
    <property type="molecule type" value="Genomic_DNA"/>
</dbReference>
<sequence length="339" mass="37728">MSKKVTIRDIAWLAGVSVTTVSQILNGKGERFSKKTQDKIFKLRDEYGYVPDFNARSLILRRSSSMIGVLVPNISSPFFGTFVEGVQEVAQHERMIPLIFSANRNAELEQNYLSQMLERSIDGLIIASATMTTDTIDKIIGARDVPYILFDQNYAQEGTRVLTDDYHGGELAAQHLADLGHRKIALLEPRELSENFTQRLTGFKDRLAKNNIKLDMAHDVVRTPLSRQGGYDAAEAVIQTGATAAFAGNDDMAIGLMRGLSERGIKVPDQVSVIGYDNIYLDEYVSPQLTTISQPITDLGIGAAKMLLNKIHSDQTQEQIQRFPVELIQRQSTARLHEA</sequence>
<dbReference type="CDD" id="cd01392">
    <property type="entry name" value="HTH_LacI"/>
    <property type="match status" value="1"/>
</dbReference>
<name>A0A922PU48_9LACO</name>
<dbReference type="RefSeq" id="WP_057807588.1">
    <property type="nucleotide sequence ID" value="NZ_AZGO01000058.1"/>
</dbReference>
<keyword evidence="1" id="KW-0678">Repressor</keyword>
<evidence type="ECO:0000256" key="4">
    <source>
        <dbReference type="ARBA" id="ARBA00023163"/>
    </source>
</evidence>
<dbReference type="SUPFAM" id="SSF53822">
    <property type="entry name" value="Periplasmic binding protein-like I"/>
    <property type="match status" value="1"/>
</dbReference>
<dbReference type="Pfam" id="PF00532">
    <property type="entry name" value="Peripla_BP_1"/>
    <property type="match status" value="1"/>
</dbReference>
<evidence type="ECO:0000256" key="1">
    <source>
        <dbReference type="ARBA" id="ARBA00022491"/>
    </source>
</evidence>
<dbReference type="PROSITE" id="PS50932">
    <property type="entry name" value="HTH_LACI_2"/>
    <property type="match status" value="1"/>
</dbReference>
<keyword evidence="4" id="KW-0804">Transcription</keyword>
<dbReference type="InterPro" id="IPR028082">
    <property type="entry name" value="Peripla_BP_I"/>
</dbReference>
<dbReference type="SMART" id="SM00354">
    <property type="entry name" value="HTH_LACI"/>
    <property type="match status" value="1"/>
</dbReference>
<evidence type="ECO:0000259" key="5">
    <source>
        <dbReference type="PROSITE" id="PS50932"/>
    </source>
</evidence>
<evidence type="ECO:0000256" key="2">
    <source>
        <dbReference type="ARBA" id="ARBA00023015"/>
    </source>
</evidence>
<evidence type="ECO:0000256" key="3">
    <source>
        <dbReference type="ARBA" id="ARBA00023125"/>
    </source>
</evidence>
<dbReference type="NCBIfam" id="NF047341">
    <property type="entry name" value="lactose_RbsR"/>
    <property type="match status" value="1"/>
</dbReference>
<accession>A0A922PU48</accession>
<evidence type="ECO:0000313" key="6">
    <source>
        <dbReference type="EMBL" id="KRM35877.1"/>
    </source>
</evidence>
<gene>
    <name evidence="6" type="ORF">FD34_GL000364</name>
</gene>
<dbReference type="AlphaFoldDB" id="A0A922PU48"/>
<dbReference type="Pfam" id="PF00356">
    <property type="entry name" value="LacI"/>
    <property type="match status" value="1"/>
</dbReference>
<feature type="domain" description="HTH lacI-type" evidence="5">
    <location>
        <begin position="5"/>
        <end position="60"/>
    </location>
</feature>
<proteinExistence type="predicted"/>